<protein>
    <submittedName>
        <fullName evidence="1">Uncharacterized protein</fullName>
    </submittedName>
</protein>
<dbReference type="EMBL" id="BMQB01000005">
    <property type="protein sequence ID" value="GGJ96256.1"/>
    <property type="molecule type" value="Genomic_DNA"/>
</dbReference>
<keyword evidence="2" id="KW-1185">Reference proteome</keyword>
<gene>
    <name evidence="1" type="ORF">GCM10010123_27760</name>
</gene>
<reference evidence="1" key="2">
    <citation type="submission" date="2020-09" db="EMBL/GenBank/DDBJ databases">
        <authorList>
            <person name="Sun Q."/>
            <person name="Ohkuma M."/>
        </authorList>
    </citation>
    <scope>NUCLEOTIDE SEQUENCE</scope>
    <source>
        <strain evidence="1">JCM 3090</strain>
    </source>
</reference>
<sequence length="115" mass="12564">MLASLFRPRPAAPAPAAEPAVTVNHQLHMLDIADAFAALDRATLAGVNPHLRAGQLAARWDLWMFVERIWDDAGRRGIDPAADPRYAAVAALRDLMGTLYETADEAQRLAGDLEY</sequence>
<evidence type="ECO:0000313" key="1">
    <source>
        <dbReference type="EMBL" id="GGJ96256.1"/>
    </source>
</evidence>
<accession>A0A8J3BBT9</accession>
<dbReference type="RefSeq" id="WP_189170533.1">
    <property type="nucleotide sequence ID" value="NZ_BMQB01000005.1"/>
</dbReference>
<organism evidence="1 2">
    <name type="scientific">Pilimelia anulata</name>
    <dbReference type="NCBI Taxonomy" id="53371"/>
    <lineage>
        <taxon>Bacteria</taxon>
        <taxon>Bacillati</taxon>
        <taxon>Actinomycetota</taxon>
        <taxon>Actinomycetes</taxon>
        <taxon>Micromonosporales</taxon>
        <taxon>Micromonosporaceae</taxon>
        <taxon>Pilimelia</taxon>
    </lineage>
</organism>
<proteinExistence type="predicted"/>
<evidence type="ECO:0000313" key="2">
    <source>
        <dbReference type="Proteomes" id="UP000649739"/>
    </source>
</evidence>
<reference evidence="1" key="1">
    <citation type="journal article" date="2014" name="Int. J. Syst. Evol. Microbiol.">
        <title>Complete genome sequence of Corynebacterium casei LMG S-19264T (=DSM 44701T), isolated from a smear-ripened cheese.</title>
        <authorList>
            <consortium name="US DOE Joint Genome Institute (JGI-PGF)"/>
            <person name="Walter F."/>
            <person name="Albersmeier A."/>
            <person name="Kalinowski J."/>
            <person name="Ruckert C."/>
        </authorList>
    </citation>
    <scope>NUCLEOTIDE SEQUENCE</scope>
    <source>
        <strain evidence="1">JCM 3090</strain>
    </source>
</reference>
<name>A0A8J3BBT9_9ACTN</name>
<comment type="caution">
    <text evidence="1">The sequence shown here is derived from an EMBL/GenBank/DDBJ whole genome shotgun (WGS) entry which is preliminary data.</text>
</comment>
<dbReference type="Proteomes" id="UP000649739">
    <property type="component" value="Unassembled WGS sequence"/>
</dbReference>
<dbReference type="AlphaFoldDB" id="A0A8J3BBT9"/>